<dbReference type="Proteomes" id="UP001432027">
    <property type="component" value="Unassembled WGS sequence"/>
</dbReference>
<gene>
    <name evidence="1" type="ORF">PENTCL1PPCAC_20459</name>
</gene>
<comment type="caution">
    <text evidence="1">The sequence shown here is derived from an EMBL/GenBank/DDBJ whole genome shotgun (WGS) entry which is preliminary data.</text>
</comment>
<evidence type="ECO:0000313" key="1">
    <source>
        <dbReference type="EMBL" id="GMS98284.1"/>
    </source>
</evidence>
<feature type="non-terminal residue" evidence="1">
    <location>
        <position position="1"/>
    </location>
</feature>
<dbReference type="EMBL" id="BTSX01000005">
    <property type="protein sequence ID" value="GMS98284.1"/>
    <property type="molecule type" value="Genomic_DNA"/>
</dbReference>
<name>A0AAV5TVI6_9BILA</name>
<feature type="non-terminal residue" evidence="1">
    <location>
        <position position="80"/>
    </location>
</feature>
<sequence>RSHSSSAYSCVMTQTLPMFISKAFSVKRMEAFSMYLAFDSATSCSNALQVRRSLRRSMISTCFINSWRKTVGRERMSIEK</sequence>
<organism evidence="1 2">
    <name type="scientific">Pristionchus entomophagus</name>
    <dbReference type="NCBI Taxonomy" id="358040"/>
    <lineage>
        <taxon>Eukaryota</taxon>
        <taxon>Metazoa</taxon>
        <taxon>Ecdysozoa</taxon>
        <taxon>Nematoda</taxon>
        <taxon>Chromadorea</taxon>
        <taxon>Rhabditida</taxon>
        <taxon>Rhabditina</taxon>
        <taxon>Diplogasteromorpha</taxon>
        <taxon>Diplogasteroidea</taxon>
        <taxon>Neodiplogasteridae</taxon>
        <taxon>Pristionchus</taxon>
    </lineage>
</organism>
<evidence type="ECO:0000313" key="2">
    <source>
        <dbReference type="Proteomes" id="UP001432027"/>
    </source>
</evidence>
<dbReference type="AlphaFoldDB" id="A0AAV5TVI6"/>
<keyword evidence="2" id="KW-1185">Reference proteome</keyword>
<accession>A0AAV5TVI6</accession>
<reference evidence="1" key="1">
    <citation type="submission" date="2023-10" db="EMBL/GenBank/DDBJ databases">
        <title>Genome assembly of Pristionchus species.</title>
        <authorList>
            <person name="Yoshida K."/>
            <person name="Sommer R.J."/>
        </authorList>
    </citation>
    <scope>NUCLEOTIDE SEQUENCE</scope>
    <source>
        <strain evidence="1">RS0144</strain>
    </source>
</reference>
<proteinExistence type="predicted"/>
<protein>
    <submittedName>
        <fullName evidence="1">Uncharacterized protein</fullName>
    </submittedName>
</protein>